<dbReference type="EMBL" id="UGLZ01000005">
    <property type="protein sequence ID" value="STV39470.1"/>
    <property type="molecule type" value="Genomic_DNA"/>
</dbReference>
<evidence type="ECO:0000313" key="2">
    <source>
        <dbReference type="EMBL" id="STV39470.1"/>
    </source>
</evidence>
<keyword evidence="3" id="KW-1185">Reference proteome</keyword>
<dbReference type="GO" id="GO:0003676">
    <property type="term" value="F:nucleic acid binding"/>
    <property type="evidence" value="ECO:0007669"/>
    <property type="project" value="InterPro"/>
</dbReference>
<dbReference type="Pfam" id="PF01612">
    <property type="entry name" value="DNA_pol_A_exo1"/>
    <property type="match status" value="1"/>
</dbReference>
<accession>A0A378BFJ8</accession>
<sequence>MIDTQILAAFCGRPMSWGFASMVEEYSGVALDKSESRTDWLARPLTERQCEYAAADVWYLLPIASQLMAETDRAGWLPAALDECRVMQQRRQEVVDPAEAWRDIGNAWQLRTRQLGCLQLLAEWRLRKARERRPGGKLCGAGRASVERGALYAHQPGRARQPRVVR</sequence>
<proteinExistence type="predicted"/>
<evidence type="ECO:0000313" key="3">
    <source>
        <dbReference type="Proteomes" id="UP000255382"/>
    </source>
</evidence>
<keyword evidence="2" id="KW-0378">Hydrolase</keyword>
<dbReference type="Gene3D" id="1.10.150.80">
    <property type="entry name" value="HRDC domain"/>
    <property type="match status" value="1"/>
</dbReference>
<dbReference type="InterPro" id="IPR036397">
    <property type="entry name" value="RNaseH_sf"/>
</dbReference>
<name>A0A378BFJ8_KLEPO</name>
<dbReference type="GO" id="GO:0006139">
    <property type="term" value="P:nucleobase-containing compound metabolic process"/>
    <property type="evidence" value="ECO:0007669"/>
    <property type="project" value="InterPro"/>
</dbReference>
<dbReference type="Proteomes" id="UP000255382">
    <property type="component" value="Unassembled WGS sequence"/>
</dbReference>
<dbReference type="PANTHER" id="PTHR47649">
    <property type="entry name" value="RIBONUCLEASE D"/>
    <property type="match status" value="1"/>
</dbReference>
<dbReference type="AlphaFoldDB" id="A0A378BFJ8"/>
<dbReference type="InterPro" id="IPR044876">
    <property type="entry name" value="HRDC_dom_sf"/>
</dbReference>
<protein>
    <submittedName>
        <fullName evidence="2">Ribonuclease D</fullName>
        <ecNumber evidence="2">3.1.13.5</ecNumber>
    </submittedName>
</protein>
<dbReference type="InterPro" id="IPR002562">
    <property type="entry name" value="3'-5'_exonuclease_dom"/>
</dbReference>
<reference evidence="2 3" key="1">
    <citation type="submission" date="2018-06" db="EMBL/GenBank/DDBJ databases">
        <authorList>
            <consortium name="Pathogen Informatics"/>
            <person name="Doyle S."/>
        </authorList>
    </citation>
    <scope>NUCLEOTIDE SEQUENCE [LARGE SCALE GENOMIC DNA]</scope>
    <source>
        <strain evidence="2 3">NCTC5050</strain>
    </source>
</reference>
<dbReference type="InterPro" id="IPR051086">
    <property type="entry name" value="RNase_D-like"/>
</dbReference>
<dbReference type="Gene3D" id="3.30.420.10">
    <property type="entry name" value="Ribonuclease H-like superfamily/Ribonuclease H"/>
    <property type="match status" value="1"/>
</dbReference>
<dbReference type="InterPro" id="IPR012337">
    <property type="entry name" value="RNaseH-like_sf"/>
</dbReference>
<organism evidence="2 3">
    <name type="scientific">Klebsiella pneumoniae subsp. ozaenae</name>
    <dbReference type="NCBI Taxonomy" id="574"/>
    <lineage>
        <taxon>Bacteria</taxon>
        <taxon>Pseudomonadati</taxon>
        <taxon>Pseudomonadota</taxon>
        <taxon>Gammaproteobacteria</taxon>
        <taxon>Enterobacterales</taxon>
        <taxon>Enterobacteriaceae</taxon>
        <taxon>Klebsiella/Raoultella group</taxon>
        <taxon>Klebsiella</taxon>
        <taxon>Klebsiella pneumoniae complex</taxon>
    </lineage>
</organism>
<dbReference type="GO" id="GO:0008408">
    <property type="term" value="F:3'-5' exonuclease activity"/>
    <property type="evidence" value="ECO:0007669"/>
    <property type="project" value="InterPro"/>
</dbReference>
<gene>
    <name evidence="2" type="primary">rnd_2</name>
    <name evidence="2" type="ORF">NCTC5050_04881</name>
</gene>
<dbReference type="EC" id="3.1.13.5" evidence="2"/>
<feature type="domain" description="3'-5' exonuclease" evidence="1">
    <location>
        <begin position="1"/>
        <end position="70"/>
    </location>
</feature>
<dbReference type="GO" id="GO:0033890">
    <property type="term" value="F:ribonuclease D activity"/>
    <property type="evidence" value="ECO:0007669"/>
    <property type="project" value="UniProtKB-EC"/>
</dbReference>
<dbReference type="SUPFAM" id="SSF53098">
    <property type="entry name" value="Ribonuclease H-like"/>
    <property type="match status" value="1"/>
</dbReference>
<evidence type="ECO:0000259" key="1">
    <source>
        <dbReference type="Pfam" id="PF01612"/>
    </source>
</evidence>
<dbReference type="PANTHER" id="PTHR47649:SF1">
    <property type="entry name" value="RIBONUCLEASE D"/>
    <property type="match status" value="1"/>
</dbReference>